<accession>A0A4Z2J0N8</accession>
<reference evidence="1 2" key="1">
    <citation type="submission" date="2019-03" db="EMBL/GenBank/DDBJ databases">
        <title>First draft genome of Liparis tanakae, snailfish: a comprehensive survey of snailfish specific genes.</title>
        <authorList>
            <person name="Kim W."/>
            <person name="Song I."/>
            <person name="Jeong J.-H."/>
            <person name="Kim D."/>
            <person name="Kim S."/>
            <person name="Ryu S."/>
            <person name="Song J.Y."/>
            <person name="Lee S.K."/>
        </authorList>
    </citation>
    <scope>NUCLEOTIDE SEQUENCE [LARGE SCALE GENOMIC DNA]</scope>
    <source>
        <tissue evidence="1">Muscle</tissue>
    </source>
</reference>
<name>A0A4Z2J0N8_9TELE</name>
<dbReference type="EMBL" id="SRLO01000035">
    <property type="protein sequence ID" value="TNN83102.1"/>
    <property type="molecule type" value="Genomic_DNA"/>
</dbReference>
<sequence length="103" mass="11116">MDGGGLWLGVMPSVEEAGRVLQSSLAQGNSVSQTIPGQRRHAPHICPLTWANQLDLGEEKSSGVAHIAIDSQQSHNWPVERKGWGGGEWQLTVQSHSQVALLQ</sequence>
<evidence type="ECO:0000313" key="1">
    <source>
        <dbReference type="EMBL" id="TNN83102.1"/>
    </source>
</evidence>
<dbReference type="AlphaFoldDB" id="A0A4Z2J0N8"/>
<evidence type="ECO:0000313" key="2">
    <source>
        <dbReference type="Proteomes" id="UP000314294"/>
    </source>
</evidence>
<organism evidence="1 2">
    <name type="scientific">Liparis tanakae</name>
    <name type="common">Tanaka's snailfish</name>
    <dbReference type="NCBI Taxonomy" id="230148"/>
    <lineage>
        <taxon>Eukaryota</taxon>
        <taxon>Metazoa</taxon>
        <taxon>Chordata</taxon>
        <taxon>Craniata</taxon>
        <taxon>Vertebrata</taxon>
        <taxon>Euteleostomi</taxon>
        <taxon>Actinopterygii</taxon>
        <taxon>Neopterygii</taxon>
        <taxon>Teleostei</taxon>
        <taxon>Neoteleostei</taxon>
        <taxon>Acanthomorphata</taxon>
        <taxon>Eupercaria</taxon>
        <taxon>Perciformes</taxon>
        <taxon>Cottioidei</taxon>
        <taxon>Cottales</taxon>
        <taxon>Liparidae</taxon>
        <taxon>Liparis</taxon>
    </lineage>
</organism>
<keyword evidence="2" id="KW-1185">Reference proteome</keyword>
<protein>
    <submittedName>
        <fullName evidence="1">Uncharacterized protein</fullName>
    </submittedName>
</protein>
<proteinExistence type="predicted"/>
<gene>
    <name evidence="1" type="ORF">EYF80_006709</name>
</gene>
<comment type="caution">
    <text evidence="1">The sequence shown here is derived from an EMBL/GenBank/DDBJ whole genome shotgun (WGS) entry which is preliminary data.</text>
</comment>
<dbReference type="Proteomes" id="UP000314294">
    <property type="component" value="Unassembled WGS sequence"/>
</dbReference>